<sequence>MDIFSPLFPLLCYILTRVKCFSHLQQYNYQDDDSPPHDQGFLRLTNEVTPELVHVSEKNLSEIENVHGYVSHAHISPLKAAGCWGGVVGPWLCSCSCPIGALLSTSALMEHQPVPTELFRMCSETQPAHLPRDVHHPFRDVYIHSGTFNIHSGMYTIRSGTFTIHLGMFNIHPGMFTIRPGTFTIQPGTFTIRPVTFTIHSGTFTIHSGMFTIHSGTFAIHSGMFTIH</sequence>
<comment type="caution">
    <text evidence="3">The sequence shown here is derived from an EMBL/GenBank/DDBJ whole genome shotgun (WGS) entry which is preliminary data.</text>
</comment>
<dbReference type="SMART" id="SM01277">
    <property type="entry name" value="MAGUK_N_PEST"/>
    <property type="match status" value="1"/>
</dbReference>
<evidence type="ECO:0000313" key="3">
    <source>
        <dbReference type="EMBL" id="TWW74262.1"/>
    </source>
</evidence>
<dbReference type="Proteomes" id="UP000324091">
    <property type="component" value="Chromosome 14"/>
</dbReference>
<feature type="domain" description="Disks large homologue 1 N-terminal PEST" evidence="2">
    <location>
        <begin position="25"/>
        <end position="139"/>
    </location>
</feature>
<proteinExistence type="predicted"/>
<feature type="chain" id="PRO_5022841994" evidence="1">
    <location>
        <begin position="21"/>
        <end position="228"/>
    </location>
</feature>
<dbReference type="Pfam" id="PF10608">
    <property type="entry name" value="MAGUK_N_PEST"/>
    <property type="match status" value="1"/>
</dbReference>
<dbReference type="EMBL" id="RHFK02000006">
    <property type="protein sequence ID" value="TWW74262.1"/>
    <property type="molecule type" value="Genomic_DNA"/>
</dbReference>
<evidence type="ECO:0000256" key="1">
    <source>
        <dbReference type="SAM" id="SignalP"/>
    </source>
</evidence>
<keyword evidence="1" id="KW-0732">Signal</keyword>
<reference evidence="3 4" key="1">
    <citation type="submission" date="2019-04" db="EMBL/GenBank/DDBJ databases">
        <title>Chromosome genome assembly for Takifugu flavidus.</title>
        <authorList>
            <person name="Xiao S."/>
        </authorList>
    </citation>
    <scope>NUCLEOTIDE SEQUENCE [LARGE SCALE GENOMIC DNA]</scope>
    <source>
        <strain evidence="3">HTHZ2018</strain>
        <tissue evidence="3">Muscle</tissue>
    </source>
</reference>
<name>A0A5C6P3C9_9TELE</name>
<protein>
    <submittedName>
        <fullName evidence="3">Disks large-like protein 2</fullName>
    </submittedName>
</protein>
<dbReference type="InterPro" id="IPR019590">
    <property type="entry name" value="DLG1_PEST_dom"/>
</dbReference>
<evidence type="ECO:0000259" key="2">
    <source>
        <dbReference type="SMART" id="SM01277"/>
    </source>
</evidence>
<feature type="signal peptide" evidence="1">
    <location>
        <begin position="1"/>
        <end position="20"/>
    </location>
</feature>
<organism evidence="3 4">
    <name type="scientific">Takifugu flavidus</name>
    <name type="common">sansaifugu</name>
    <dbReference type="NCBI Taxonomy" id="433684"/>
    <lineage>
        <taxon>Eukaryota</taxon>
        <taxon>Metazoa</taxon>
        <taxon>Chordata</taxon>
        <taxon>Craniata</taxon>
        <taxon>Vertebrata</taxon>
        <taxon>Euteleostomi</taxon>
        <taxon>Actinopterygii</taxon>
        <taxon>Neopterygii</taxon>
        <taxon>Teleostei</taxon>
        <taxon>Neoteleostei</taxon>
        <taxon>Acanthomorphata</taxon>
        <taxon>Eupercaria</taxon>
        <taxon>Tetraodontiformes</taxon>
        <taxon>Tetradontoidea</taxon>
        <taxon>Tetraodontidae</taxon>
        <taxon>Takifugu</taxon>
    </lineage>
</organism>
<gene>
    <name evidence="3" type="ORF">D4764_14G0002630</name>
</gene>
<keyword evidence="4" id="KW-1185">Reference proteome</keyword>
<accession>A0A5C6P3C9</accession>
<dbReference type="AlphaFoldDB" id="A0A5C6P3C9"/>
<evidence type="ECO:0000313" key="4">
    <source>
        <dbReference type="Proteomes" id="UP000324091"/>
    </source>
</evidence>